<dbReference type="Proteomes" id="UP001159363">
    <property type="component" value="Chromosome 2"/>
</dbReference>
<comment type="caution">
    <text evidence="1">The sequence shown here is derived from an EMBL/GenBank/DDBJ whole genome shotgun (WGS) entry which is preliminary data.</text>
</comment>
<sequence>MGTLSWAFTQYSSVGCFRVLPECCKDFFLCLEELYDKEDSGKSHVTAISLHNKISMMETGLYTVFWDDILGQVNRTSETLQNPRLDVKSAASALTSLMSFIGTKRDSFEEYEVQATELADCTEFDSETQSKSKICVWHLLTVSKHQKLS</sequence>
<protein>
    <submittedName>
        <fullName evidence="1">Uncharacterized protein</fullName>
    </submittedName>
</protein>
<reference evidence="1 2" key="1">
    <citation type="submission" date="2023-02" db="EMBL/GenBank/DDBJ databases">
        <title>LHISI_Scaffold_Assembly.</title>
        <authorList>
            <person name="Stuart O.P."/>
            <person name="Cleave R."/>
            <person name="Magrath M.J.L."/>
            <person name="Mikheyev A.S."/>
        </authorList>
    </citation>
    <scope>NUCLEOTIDE SEQUENCE [LARGE SCALE GENOMIC DNA]</scope>
    <source>
        <strain evidence="1">Daus_M_001</strain>
        <tissue evidence="1">Leg muscle</tissue>
    </source>
</reference>
<proteinExistence type="predicted"/>
<gene>
    <name evidence="1" type="ORF">PR048_006715</name>
</gene>
<name>A0ABQ9IBP9_9NEOP</name>
<keyword evidence="2" id="KW-1185">Reference proteome</keyword>
<accession>A0ABQ9IBP9</accession>
<organism evidence="1 2">
    <name type="scientific">Dryococelus australis</name>
    <dbReference type="NCBI Taxonomy" id="614101"/>
    <lineage>
        <taxon>Eukaryota</taxon>
        <taxon>Metazoa</taxon>
        <taxon>Ecdysozoa</taxon>
        <taxon>Arthropoda</taxon>
        <taxon>Hexapoda</taxon>
        <taxon>Insecta</taxon>
        <taxon>Pterygota</taxon>
        <taxon>Neoptera</taxon>
        <taxon>Polyneoptera</taxon>
        <taxon>Phasmatodea</taxon>
        <taxon>Verophasmatodea</taxon>
        <taxon>Anareolatae</taxon>
        <taxon>Phasmatidae</taxon>
        <taxon>Eurycanthinae</taxon>
        <taxon>Dryococelus</taxon>
    </lineage>
</organism>
<dbReference type="EMBL" id="JARBHB010000002">
    <property type="protein sequence ID" value="KAJ8894105.1"/>
    <property type="molecule type" value="Genomic_DNA"/>
</dbReference>
<evidence type="ECO:0000313" key="1">
    <source>
        <dbReference type="EMBL" id="KAJ8894105.1"/>
    </source>
</evidence>
<evidence type="ECO:0000313" key="2">
    <source>
        <dbReference type="Proteomes" id="UP001159363"/>
    </source>
</evidence>